<reference evidence="1 2" key="1">
    <citation type="submission" date="2018-10" db="EMBL/GenBank/DDBJ databases">
        <title>Isolation from cow dung.</title>
        <authorList>
            <person name="Ling L."/>
        </authorList>
    </citation>
    <scope>NUCLEOTIDE SEQUENCE [LARGE SCALE GENOMIC DNA]</scope>
    <source>
        <strain evidence="1 2">NEAU-LL90</strain>
    </source>
</reference>
<dbReference type="AlphaFoldDB" id="A0A3M2L6G9"/>
<organism evidence="1 2">
    <name type="scientific">Nocardia stercoris</name>
    <dbReference type="NCBI Taxonomy" id="2483361"/>
    <lineage>
        <taxon>Bacteria</taxon>
        <taxon>Bacillati</taxon>
        <taxon>Actinomycetota</taxon>
        <taxon>Actinomycetes</taxon>
        <taxon>Mycobacteriales</taxon>
        <taxon>Nocardiaceae</taxon>
        <taxon>Nocardia</taxon>
    </lineage>
</organism>
<keyword evidence="2" id="KW-1185">Reference proteome</keyword>
<proteinExistence type="predicted"/>
<accession>A0A3M2L6G9</accession>
<sequence>MNLRESVIIGPVNRWLGQLFDGDHRERTIDTLVEAHNADANGGVREALRRRISEAVGTLERHRGAIEAGVDPQILVEPMNSAHAEKAIAQRELDNLPQVVPLNPSKLHDLIDSLGDIASVLDAGSPSDRARIYDALDLQIRYSHTGLAADVAANPRVVSTGVRRGTHPLNTRIDLRK</sequence>
<dbReference type="Proteomes" id="UP000279275">
    <property type="component" value="Unassembled WGS sequence"/>
</dbReference>
<evidence type="ECO:0000313" key="2">
    <source>
        <dbReference type="Proteomes" id="UP000279275"/>
    </source>
</evidence>
<protein>
    <submittedName>
        <fullName evidence="1">Uncharacterized protein</fullName>
    </submittedName>
</protein>
<name>A0A3M2L6G9_9NOCA</name>
<gene>
    <name evidence="1" type="ORF">EBN03_08465</name>
</gene>
<evidence type="ECO:0000313" key="1">
    <source>
        <dbReference type="EMBL" id="RMI33221.1"/>
    </source>
</evidence>
<dbReference type="RefSeq" id="WP_122187415.1">
    <property type="nucleotide sequence ID" value="NZ_RFFH01000003.1"/>
</dbReference>
<dbReference type="OrthoDB" id="3372479at2"/>
<dbReference type="EMBL" id="RFFH01000003">
    <property type="protein sequence ID" value="RMI33221.1"/>
    <property type="molecule type" value="Genomic_DNA"/>
</dbReference>
<comment type="caution">
    <text evidence="1">The sequence shown here is derived from an EMBL/GenBank/DDBJ whole genome shotgun (WGS) entry which is preliminary data.</text>
</comment>